<feature type="compositionally biased region" description="Polar residues" evidence="1">
    <location>
        <begin position="110"/>
        <end position="126"/>
    </location>
</feature>
<proteinExistence type="predicted"/>
<gene>
    <name evidence="2" type="ORF">O181_025913</name>
</gene>
<comment type="caution">
    <text evidence="2">The sequence shown here is derived from an EMBL/GenBank/DDBJ whole genome shotgun (WGS) entry which is preliminary data.</text>
</comment>
<dbReference type="Proteomes" id="UP000765509">
    <property type="component" value="Unassembled WGS sequence"/>
</dbReference>
<feature type="compositionally biased region" description="Acidic residues" evidence="1">
    <location>
        <begin position="88"/>
        <end position="98"/>
    </location>
</feature>
<accession>A0A9Q3CLJ0</accession>
<reference evidence="2" key="1">
    <citation type="submission" date="2021-03" db="EMBL/GenBank/DDBJ databases">
        <title>Draft genome sequence of rust myrtle Austropuccinia psidii MF-1, a brazilian biotype.</title>
        <authorList>
            <person name="Quecine M.C."/>
            <person name="Pachon D.M.R."/>
            <person name="Bonatelli M.L."/>
            <person name="Correr F.H."/>
            <person name="Franceschini L.M."/>
            <person name="Leite T.F."/>
            <person name="Margarido G.R.A."/>
            <person name="Almeida C.A."/>
            <person name="Ferrarezi J.A."/>
            <person name="Labate C.A."/>
        </authorList>
    </citation>
    <scope>NUCLEOTIDE SEQUENCE</scope>
    <source>
        <strain evidence="2">MF-1</strain>
    </source>
</reference>
<evidence type="ECO:0000256" key="1">
    <source>
        <dbReference type="SAM" id="MobiDB-lite"/>
    </source>
</evidence>
<feature type="compositionally biased region" description="Basic and acidic residues" evidence="1">
    <location>
        <begin position="41"/>
        <end position="66"/>
    </location>
</feature>
<evidence type="ECO:0000313" key="2">
    <source>
        <dbReference type="EMBL" id="MBW0486198.1"/>
    </source>
</evidence>
<dbReference type="EMBL" id="AVOT02008523">
    <property type="protein sequence ID" value="MBW0486198.1"/>
    <property type="molecule type" value="Genomic_DNA"/>
</dbReference>
<dbReference type="OrthoDB" id="9945628at2759"/>
<evidence type="ECO:0000313" key="3">
    <source>
        <dbReference type="Proteomes" id="UP000765509"/>
    </source>
</evidence>
<sequence length="155" mass="16704">MPFQHSPPERHTISHTRAQSDLTPTPRAPLDGTPEIPQLRAHLDRGPAMEGAEPSREEGRGTRRSDSFSGVAGAFSGISRTTLRGPGEDDAEEEENYDGTEAVPALVGTSKATRGKTLSQSNQPVSHKSEKSLLAIMQQMTQIMVNLPAASRHPL</sequence>
<keyword evidence="3" id="KW-1185">Reference proteome</keyword>
<protein>
    <submittedName>
        <fullName evidence="2">Uncharacterized protein</fullName>
    </submittedName>
</protein>
<organism evidence="2 3">
    <name type="scientific">Austropuccinia psidii MF-1</name>
    <dbReference type="NCBI Taxonomy" id="1389203"/>
    <lineage>
        <taxon>Eukaryota</taxon>
        <taxon>Fungi</taxon>
        <taxon>Dikarya</taxon>
        <taxon>Basidiomycota</taxon>
        <taxon>Pucciniomycotina</taxon>
        <taxon>Pucciniomycetes</taxon>
        <taxon>Pucciniales</taxon>
        <taxon>Sphaerophragmiaceae</taxon>
        <taxon>Austropuccinia</taxon>
    </lineage>
</organism>
<name>A0A9Q3CLJ0_9BASI</name>
<feature type="region of interest" description="Disordered" evidence="1">
    <location>
        <begin position="1"/>
        <end position="129"/>
    </location>
</feature>
<dbReference type="AlphaFoldDB" id="A0A9Q3CLJ0"/>